<dbReference type="InParanoid" id="H2Y8U3"/>
<feature type="compositionally biased region" description="Polar residues" evidence="1">
    <location>
        <begin position="137"/>
        <end position="156"/>
    </location>
</feature>
<protein>
    <submittedName>
        <fullName evidence="2">Uncharacterized protein</fullName>
    </submittedName>
</protein>
<feature type="region of interest" description="Disordered" evidence="1">
    <location>
        <begin position="42"/>
        <end position="156"/>
    </location>
</feature>
<accession>H2Y8U3</accession>
<proteinExistence type="predicted"/>
<reference evidence="2" key="2">
    <citation type="submission" date="2025-08" db="UniProtKB">
        <authorList>
            <consortium name="Ensembl"/>
        </authorList>
    </citation>
    <scope>IDENTIFICATION</scope>
</reference>
<evidence type="ECO:0000313" key="2">
    <source>
        <dbReference type="Ensembl" id="ENSCSAVP00000001741.1"/>
    </source>
</evidence>
<organism evidence="2 3">
    <name type="scientific">Ciona savignyi</name>
    <name type="common">Pacific transparent sea squirt</name>
    <dbReference type="NCBI Taxonomy" id="51511"/>
    <lineage>
        <taxon>Eukaryota</taxon>
        <taxon>Metazoa</taxon>
        <taxon>Chordata</taxon>
        <taxon>Tunicata</taxon>
        <taxon>Ascidiacea</taxon>
        <taxon>Phlebobranchia</taxon>
        <taxon>Cionidae</taxon>
        <taxon>Ciona</taxon>
    </lineage>
</organism>
<dbReference type="Ensembl" id="ENSCSAVT00000001771.1">
    <property type="protein sequence ID" value="ENSCSAVP00000001741.1"/>
    <property type="gene ID" value="ENSCSAVG00000001014.1"/>
</dbReference>
<feature type="region of interest" description="Disordered" evidence="1">
    <location>
        <begin position="1"/>
        <end position="29"/>
    </location>
</feature>
<dbReference type="Proteomes" id="UP000007875">
    <property type="component" value="Unassembled WGS sequence"/>
</dbReference>
<evidence type="ECO:0000313" key="3">
    <source>
        <dbReference type="Proteomes" id="UP000007875"/>
    </source>
</evidence>
<reference evidence="2" key="3">
    <citation type="submission" date="2025-09" db="UniProtKB">
        <authorList>
            <consortium name="Ensembl"/>
        </authorList>
    </citation>
    <scope>IDENTIFICATION</scope>
</reference>
<reference evidence="3" key="1">
    <citation type="submission" date="2003-08" db="EMBL/GenBank/DDBJ databases">
        <authorList>
            <person name="Birren B."/>
            <person name="Nusbaum C."/>
            <person name="Abebe A."/>
            <person name="Abouelleil A."/>
            <person name="Adekoya E."/>
            <person name="Ait-zahra M."/>
            <person name="Allen N."/>
            <person name="Allen T."/>
            <person name="An P."/>
            <person name="Anderson M."/>
            <person name="Anderson S."/>
            <person name="Arachchi H."/>
            <person name="Armbruster J."/>
            <person name="Bachantsang P."/>
            <person name="Baldwin J."/>
            <person name="Barry A."/>
            <person name="Bayul T."/>
            <person name="Blitshsteyn B."/>
            <person name="Bloom T."/>
            <person name="Blye J."/>
            <person name="Boguslavskiy L."/>
            <person name="Borowsky M."/>
            <person name="Boukhgalter B."/>
            <person name="Brunache A."/>
            <person name="Butler J."/>
            <person name="Calixte N."/>
            <person name="Calvo S."/>
            <person name="Camarata J."/>
            <person name="Campo K."/>
            <person name="Chang J."/>
            <person name="Cheshatsang Y."/>
            <person name="Citroen M."/>
            <person name="Collymore A."/>
            <person name="Considine T."/>
            <person name="Cook A."/>
            <person name="Cooke P."/>
            <person name="Corum B."/>
            <person name="Cuomo C."/>
            <person name="David R."/>
            <person name="Dawoe T."/>
            <person name="Degray S."/>
            <person name="Dodge S."/>
            <person name="Dooley K."/>
            <person name="Dorje P."/>
            <person name="Dorjee K."/>
            <person name="Dorris L."/>
            <person name="Duffey N."/>
            <person name="Dupes A."/>
            <person name="Elkins T."/>
            <person name="Engels R."/>
            <person name="Erickson J."/>
            <person name="Farina A."/>
            <person name="Faro S."/>
            <person name="Ferreira P."/>
            <person name="Fischer H."/>
            <person name="Fitzgerald M."/>
            <person name="Foley K."/>
            <person name="Gage D."/>
            <person name="Galagan J."/>
            <person name="Gearin G."/>
            <person name="Gnerre S."/>
            <person name="Gnirke A."/>
            <person name="Goyette A."/>
            <person name="Graham J."/>
            <person name="Grandbois E."/>
            <person name="Gyaltsen K."/>
            <person name="Hafez N."/>
            <person name="Hagopian D."/>
            <person name="Hagos B."/>
            <person name="Hall J."/>
            <person name="Hatcher B."/>
            <person name="Heller A."/>
            <person name="Higgins H."/>
            <person name="Honan T."/>
            <person name="Horn A."/>
            <person name="Houde N."/>
            <person name="Hughes L."/>
            <person name="Hulme W."/>
            <person name="Husby E."/>
            <person name="Iliev I."/>
            <person name="Jaffe D."/>
            <person name="Jones C."/>
            <person name="Kamal M."/>
            <person name="Kamat A."/>
            <person name="Kamvysselis M."/>
            <person name="Karlsson E."/>
            <person name="Kells C."/>
            <person name="Kieu A."/>
            <person name="Kisner P."/>
            <person name="Kodira C."/>
            <person name="Kulbokas E."/>
            <person name="Labutti K."/>
            <person name="Lama D."/>
            <person name="Landers T."/>
            <person name="Leger J."/>
            <person name="Levine S."/>
            <person name="Lewis D."/>
            <person name="Lewis T."/>
            <person name="Lindblad-toh K."/>
            <person name="Liu X."/>
            <person name="Lokyitsang T."/>
            <person name="Lokyitsang Y."/>
            <person name="Lucien O."/>
            <person name="Lui A."/>
            <person name="Ma L.J."/>
            <person name="Mabbitt R."/>
            <person name="Macdonald J."/>
            <person name="Maclean C."/>
            <person name="Major J."/>
            <person name="Manning J."/>
            <person name="Marabella R."/>
            <person name="Maru K."/>
            <person name="Matthews C."/>
            <person name="Mauceli E."/>
            <person name="Mccarthy M."/>
            <person name="Mcdonough S."/>
            <person name="Mcghee T."/>
            <person name="Meldrim J."/>
            <person name="Meneus L."/>
            <person name="Mesirov J."/>
            <person name="Mihalev A."/>
            <person name="Mihova T."/>
            <person name="Mikkelsen T."/>
            <person name="Mlenga V."/>
            <person name="Moru K."/>
            <person name="Mozes J."/>
            <person name="Mulrain L."/>
            <person name="Munson G."/>
            <person name="Naylor J."/>
            <person name="Newes C."/>
            <person name="Nguyen C."/>
            <person name="Nguyen N."/>
            <person name="Nguyen T."/>
            <person name="Nicol R."/>
            <person name="Nielsen C."/>
            <person name="Nizzari M."/>
            <person name="Norbu C."/>
            <person name="Norbu N."/>
            <person name="O'donnell P."/>
            <person name="Okoawo O."/>
            <person name="O'leary S."/>
            <person name="Omotosho B."/>
            <person name="O'neill K."/>
            <person name="Osman S."/>
            <person name="Parker S."/>
            <person name="Perrin D."/>
            <person name="Phunkhang P."/>
            <person name="Piqani B."/>
            <person name="Purcell S."/>
            <person name="Rachupka T."/>
            <person name="Ramasamy U."/>
            <person name="Rameau R."/>
            <person name="Ray V."/>
            <person name="Raymond C."/>
            <person name="Retta R."/>
            <person name="Richardson S."/>
            <person name="Rise C."/>
            <person name="Rodriguez J."/>
            <person name="Rogers J."/>
            <person name="Rogov P."/>
            <person name="Rutman M."/>
            <person name="Schupbach R."/>
            <person name="Seaman C."/>
            <person name="Settipalli S."/>
            <person name="Sharpe T."/>
            <person name="Sheridan J."/>
            <person name="Sherpa N."/>
            <person name="Shi J."/>
            <person name="Smirnov S."/>
            <person name="Smith C."/>
            <person name="Sougnez C."/>
            <person name="Spencer B."/>
            <person name="Stalker J."/>
            <person name="Stange-thomann N."/>
            <person name="Stavropoulos S."/>
            <person name="Stetson K."/>
            <person name="Stone C."/>
            <person name="Stone S."/>
            <person name="Stubbs M."/>
            <person name="Talamas J."/>
            <person name="Tchuinga P."/>
            <person name="Tenzing P."/>
            <person name="Tesfaye S."/>
            <person name="Theodore J."/>
            <person name="Thoulutsang Y."/>
            <person name="Topham K."/>
            <person name="Towey S."/>
            <person name="Tsamla T."/>
            <person name="Tsomo N."/>
            <person name="Vallee D."/>
            <person name="Vassiliev H."/>
            <person name="Venkataraman V."/>
            <person name="Vinson J."/>
            <person name="Vo A."/>
            <person name="Wade C."/>
            <person name="Wang S."/>
            <person name="Wangchuk T."/>
            <person name="Wangdi T."/>
            <person name="Whittaker C."/>
            <person name="Wilkinson J."/>
            <person name="Wu Y."/>
            <person name="Wyman D."/>
            <person name="Yadav S."/>
            <person name="Yang S."/>
            <person name="Yang X."/>
            <person name="Yeager S."/>
            <person name="Yee E."/>
            <person name="Young G."/>
            <person name="Zainoun J."/>
            <person name="Zembeck L."/>
            <person name="Zimmer A."/>
            <person name="Zody M."/>
            <person name="Lander E."/>
        </authorList>
    </citation>
    <scope>NUCLEOTIDE SEQUENCE [LARGE SCALE GENOMIC DNA]</scope>
</reference>
<dbReference type="AlphaFoldDB" id="H2Y8U3"/>
<dbReference type="HOGENOM" id="CLU_1690709_0_0_1"/>
<keyword evidence="3" id="KW-1185">Reference proteome</keyword>
<sequence>MGDSSLLDLAVSDNQADGTSVPDGIRNNLYSRPNVLDLAASSTGSRQNFIDFSPKTGVAPRLVPDSPTPSVPLRNRSRKTSANRTEKLKYDEALSEPATPVGDPGENPSHTDPLKSMYRRMSSVSKLTKGLARRPTLQKSGSLDNVTDPTTTETKP</sequence>
<name>H2Y8U3_CIOSA</name>
<evidence type="ECO:0000256" key="1">
    <source>
        <dbReference type="SAM" id="MobiDB-lite"/>
    </source>
</evidence>